<dbReference type="AlphaFoldDB" id="A0A923NCH2"/>
<keyword evidence="2" id="KW-1185">Reference proteome</keyword>
<name>A0A923NCH2_9FIRM</name>
<dbReference type="InterPro" id="IPR007337">
    <property type="entry name" value="RelB/DinJ"/>
</dbReference>
<evidence type="ECO:0000313" key="1">
    <source>
        <dbReference type="EMBL" id="MBC5998636.1"/>
    </source>
</evidence>
<dbReference type="Gene3D" id="1.10.1220.10">
    <property type="entry name" value="Met repressor-like"/>
    <property type="match status" value="1"/>
</dbReference>
<dbReference type="Pfam" id="PF04221">
    <property type="entry name" value="RelB"/>
    <property type="match status" value="1"/>
</dbReference>
<comment type="caution">
    <text evidence="1">The sequence shown here is derived from an EMBL/GenBank/DDBJ whole genome shotgun (WGS) entry which is preliminary data.</text>
</comment>
<accession>A0A923NCH2</accession>
<dbReference type="EMBL" id="JACRWC010000024">
    <property type="protein sequence ID" value="MBC5998636.1"/>
    <property type="molecule type" value="Genomic_DNA"/>
</dbReference>
<dbReference type="GO" id="GO:0006355">
    <property type="term" value="P:regulation of DNA-templated transcription"/>
    <property type="evidence" value="ECO:0007669"/>
    <property type="project" value="InterPro"/>
</dbReference>
<reference evidence="1" key="1">
    <citation type="submission" date="2020-08" db="EMBL/GenBank/DDBJ databases">
        <authorList>
            <person name="Liu C."/>
            <person name="Sun Q."/>
        </authorList>
    </citation>
    <scope>NUCLEOTIDE SEQUENCE</scope>
    <source>
        <strain evidence="1">BX16</strain>
    </source>
</reference>
<gene>
    <name evidence="1" type="ORF">H8876_01185</name>
</gene>
<dbReference type="Proteomes" id="UP000644115">
    <property type="component" value="Unassembled WGS sequence"/>
</dbReference>
<dbReference type="NCBIfam" id="TIGR02384">
    <property type="entry name" value="RelB_DinJ"/>
    <property type="match status" value="1"/>
</dbReference>
<dbReference type="InterPro" id="IPR013321">
    <property type="entry name" value="Arc_rbn_hlx_hlx"/>
</dbReference>
<evidence type="ECO:0000313" key="2">
    <source>
        <dbReference type="Proteomes" id="UP000644115"/>
    </source>
</evidence>
<proteinExistence type="predicted"/>
<sequence length="102" mass="11183">MVLIMATKSANVTARVQPEIKRQAEAVLDKIGLPVSVLIDTLYRQIIMTGGVPYSLTVPNLPTRDSMTDAEFNTMMEKGYHQAKTGEGLSVDEAFAKIREGI</sequence>
<protein>
    <submittedName>
        <fullName evidence="1">Type II toxin-antitoxin system RelB/DinJ family antitoxin</fullName>
    </submittedName>
</protein>
<organism evidence="1 2">
    <name type="scientific">Lentihominibacter faecis</name>
    <dbReference type="NCBI Taxonomy" id="2764712"/>
    <lineage>
        <taxon>Bacteria</taxon>
        <taxon>Bacillati</taxon>
        <taxon>Bacillota</taxon>
        <taxon>Clostridia</taxon>
        <taxon>Peptostreptococcales</taxon>
        <taxon>Anaerovoracaceae</taxon>
        <taxon>Lentihominibacter</taxon>
    </lineage>
</organism>